<dbReference type="OrthoDB" id="6861506at2"/>
<keyword evidence="2" id="KW-0808">Transferase</keyword>
<keyword evidence="4" id="KW-1185">Reference proteome</keyword>
<evidence type="ECO:0000313" key="4">
    <source>
        <dbReference type="Proteomes" id="UP001278050"/>
    </source>
</evidence>
<accession>A0A1G7HR94</accession>
<protein>
    <submittedName>
        <fullName evidence="2">Choline kinase</fullName>
    </submittedName>
</protein>
<dbReference type="InterPro" id="IPR029044">
    <property type="entry name" value="Nucleotide-diphossugar_trans"/>
</dbReference>
<reference evidence="2 3" key="1">
    <citation type="submission" date="2016-10" db="EMBL/GenBank/DDBJ databases">
        <authorList>
            <person name="de Groot N.N."/>
        </authorList>
    </citation>
    <scope>NUCLEOTIDE SEQUENCE [LARGE SCALE GENOMIC DNA]</scope>
    <source>
        <strain evidence="2 3">JCM 10630</strain>
    </source>
</reference>
<dbReference type="EMBL" id="FNAE01000005">
    <property type="protein sequence ID" value="SDF02853.1"/>
    <property type="molecule type" value="Genomic_DNA"/>
</dbReference>
<keyword evidence="2" id="KW-0418">Kinase</keyword>
<proteinExistence type="predicted"/>
<dbReference type="RefSeq" id="WP_074679907.1">
    <property type="nucleotide sequence ID" value="NZ_CBCSET010000011.1"/>
</dbReference>
<evidence type="ECO:0000313" key="3">
    <source>
        <dbReference type="Proteomes" id="UP000182413"/>
    </source>
</evidence>
<evidence type="ECO:0000313" key="1">
    <source>
        <dbReference type="EMBL" id="MDX5993674.1"/>
    </source>
</evidence>
<evidence type="ECO:0000313" key="2">
    <source>
        <dbReference type="EMBL" id="SDF02853.1"/>
    </source>
</evidence>
<dbReference type="GO" id="GO:0016301">
    <property type="term" value="F:kinase activity"/>
    <property type="evidence" value="ECO:0007669"/>
    <property type="project" value="UniProtKB-KW"/>
</dbReference>
<reference evidence="1 4" key="2">
    <citation type="submission" date="2023-11" db="EMBL/GenBank/DDBJ databases">
        <title>MicrobeMod: A computational toolkit for identifying prokaryotic methylation and restriction-modification with nanopore sequencing.</title>
        <authorList>
            <person name="Crits-Christoph A."/>
            <person name="Kang S.C."/>
            <person name="Lee H."/>
            <person name="Ostrov N."/>
        </authorList>
    </citation>
    <scope>NUCLEOTIDE SEQUENCE [LARGE SCALE GENOMIC DNA]</scope>
    <source>
        <strain evidence="1 4">ATCC BAA-571</strain>
    </source>
</reference>
<dbReference type="SUPFAM" id="SSF53448">
    <property type="entry name" value="Nucleotide-diphospho-sugar transferases"/>
    <property type="match status" value="1"/>
</dbReference>
<dbReference type="EMBL" id="JAWXXP010000001">
    <property type="protein sequence ID" value="MDX5993674.1"/>
    <property type="molecule type" value="Genomic_DNA"/>
</dbReference>
<dbReference type="Proteomes" id="UP001278050">
    <property type="component" value="Unassembled WGS sequence"/>
</dbReference>
<dbReference type="AlphaFoldDB" id="A0A1G7HR94"/>
<gene>
    <name evidence="2" type="ORF">SAMN05216575_105163</name>
    <name evidence="1" type="ORF">SIM71_16520</name>
</gene>
<sequence length="251" mass="28224">MNGLTVLILAAESGIKQERWTSQSAPKQLISVRGETLLGRTLRLLEERGVSQPWLLTASETLARYPVLSWCPLQRDTKAHSLLSADALAGGGGLLVLYSDVYYSEAAIAKILACENTHFYGRDGRSAYTFKDYGELFAVRIAADDRERARLALADVIAFYQRTGNQSFWAFYRLMAGLPLDDNKAIERRIFVDVHDETDDIDFAEEVPLLLAAIDKPLRWRVRHLLRRLSLANKRRRERARISAAKAASSA</sequence>
<name>A0A1G7HR94_9GAMM</name>
<dbReference type="Proteomes" id="UP000182413">
    <property type="component" value="Unassembled WGS sequence"/>
</dbReference>
<organism evidence="2 3">
    <name type="scientific">Ectopseudomonas alcaliphila</name>
    <dbReference type="NCBI Taxonomy" id="101564"/>
    <lineage>
        <taxon>Bacteria</taxon>
        <taxon>Pseudomonadati</taxon>
        <taxon>Pseudomonadota</taxon>
        <taxon>Gammaproteobacteria</taxon>
        <taxon>Pseudomonadales</taxon>
        <taxon>Pseudomonadaceae</taxon>
        <taxon>Ectopseudomonas</taxon>
    </lineage>
</organism>
<dbReference type="Gene3D" id="3.90.550.10">
    <property type="entry name" value="Spore Coat Polysaccharide Biosynthesis Protein SpsA, Chain A"/>
    <property type="match status" value="1"/>
</dbReference>